<keyword evidence="8" id="KW-0902">Two-component regulatory system</keyword>
<evidence type="ECO:0000256" key="6">
    <source>
        <dbReference type="ARBA" id="ARBA00022777"/>
    </source>
</evidence>
<dbReference type="SMART" id="SM00448">
    <property type="entry name" value="REC"/>
    <property type="match status" value="1"/>
</dbReference>
<gene>
    <name evidence="13" type="ordered locus">CT2060</name>
</gene>
<dbReference type="Gene3D" id="1.10.287.130">
    <property type="match status" value="1"/>
</dbReference>
<accession>Q8KAU2</accession>
<dbReference type="SMART" id="SM00387">
    <property type="entry name" value="HATPase_c"/>
    <property type="match status" value="1"/>
</dbReference>
<reference evidence="15" key="2">
    <citation type="submission" date="2009-07" db="PDB data bank">
        <title>The crystal structure of sensory box histidine kinase/response regulator domain from Chlorobium.</title>
        <authorList>
            <person name="Ruiying W."/>
            <person name="Shonda C."/>
            <person name="Joachimiak A."/>
        </authorList>
    </citation>
    <scope>X-RAY CRYSTALLOGRAPHY (2.68 ANGSTROMS) OF 160-274</scope>
</reference>
<proteinExistence type="evidence at protein level"/>
<keyword evidence="5" id="KW-0547">Nucleotide-binding</keyword>
<dbReference type="SUPFAM" id="SSF55785">
    <property type="entry name" value="PYP-like sensor domain (PAS domain)"/>
    <property type="match status" value="2"/>
</dbReference>
<keyword evidence="6 13" id="KW-0418">Kinase</keyword>
<dbReference type="PRINTS" id="PR00344">
    <property type="entry name" value="BCTRLSENSOR"/>
</dbReference>
<name>Q8KAU2_CHLTE</name>
<feature type="domain" description="Histidine kinase" evidence="11">
    <location>
        <begin position="305"/>
        <end position="529"/>
    </location>
</feature>
<dbReference type="eggNOG" id="COG4191">
    <property type="taxonomic scope" value="Bacteria"/>
</dbReference>
<dbReference type="PDBsum" id="3ICY"/>
<dbReference type="InterPro" id="IPR036890">
    <property type="entry name" value="HATPase_C_sf"/>
</dbReference>
<keyword evidence="4" id="KW-0808">Transferase</keyword>
<dbReference type="EC" id="2.7.13.3" evidence="2"/>
<evidence type="ECO:0000259" key="12">
    <source>
        <dbReference type="PROSITE" id="PS50110"/>
    </source>
</evidence>
<dbReference type="PANTHER" id="PTHR43065">
    <property type="entry name" value="SENSOR HISTIDINE KINASE"/>
    <property type="match status" value="1"/>
</dbReference>
<keyword evidence="3 9" id="KW-0597">Phosphoprotein</keyword>
<evidence type="ECO:0000259" key="11">
    <source>
        <dbReference type="PROSITE" id="PS50109"/>
    </source>
</evidence>
<evidence type="ECO:0000256" key="2">
    <source>
        <dbReference type="ARBA" id="ARBA00012438"/>
    </source>
</evidence>
<organism evidence="13 14">
    <name type="scientific">Chlorobaculum tepidum (strain ATCC 49652 / DSM 12025 / NBRC 103806 / TLS)</name>
    <name type="common">Chlorobium tepidum</name>
    <dbReference type="NCBI Taxonomy" id="194439"/>
    <lineage>
        <taxon>Bacteria</taxon>
        <taxon>Pseudomonadati</taxon>
        <taxon>Chlorobiota</taxon>
        <taxon>Chlorobiia</taxon>
        <taxon>Chlorobiales</taxon>
        <taxon>Chlorobiaceae</taxon>
        <taxon>Chlorobaculum</taxon>
    </lineage>
</organism>
<dbReference type="SUPFAM" id="SSF55874">
    <property type="entry name" value="ATPase domain of HSP90 chaperone/DNA topoisomerase II/histidine kinase"/>
    <property type="match status" value="1"/>
</dbReference>
<dbReference type="AlphaFoldDB" id="Q8KAU2"/>
<dbReference type="InterPro" id="IPR005467">
    <property type="entry name" value="His_kinase_dom"/>
</dbReference>
<dbReference type="OrthoDB" id="9783713at2"/>
<evidence type="ECO:0007829" key="15">
    <source>
        <dbReference type="PDB" id="3ICY"/>
    </source>
</evidence>
<dbReference type="EvolutionaryTrace" id="Q8KAU2"/>
<protein>
    <recommendedName>
        <fullName evidence="2">histidine kinase</fullName>
        <ecNumber evidence="2">2.7.13.3</ecNumber>
    </recommendedName>
</protein>
<keyword evidence="7" id="KW-0067">ATP-binding</keyword>
<dbReference type="Pfam" id="PF00512">
    <property type="entry name" value="HisKA"/>
    <property type="match status" value="1"/>
</dbReference>
<feature type="modified residue" description="4-aspartylphosphate" evidence="9">
    <location>
        <position position="599"/>
    </location>
</feature>
<evidence type="ECO:0000256" key="3">
    <source>
        <dbReference type="ARBA" id="ARBA00022553"/>
    </source>
</evidence>
<dbReference type="InterPro" id="IPR036097">
    <property type="entry name" value="HisK_dim/P_sf"/>
</dbReference>
<dbReference type="HOGENOM" id="CLU_000445_114_51_10"/>
<dbReference type="Proteomes" id="UP000001007">
    <property type="component" value="Chromosome"/>
</dbReference>
<dbReference type="CDD" id="cd00082">
    <property type="entry name" value="HisKA"/>
    <property type="match status" value="1"/>
</dbReference>
<dbReference type="SUPFAM" id="SSF47384">
    <property type="entry name" value="Homodimeric domain of signal transducing histidine kinase"/>
    <property type="match status" value="1"/>
</dbReference>
<evidence type="ECO:0000256" key="9">
    <source>
        <dbReference type="PROSITE-ProRule" id="PRU00169"/>
    </source>
</evidence>
<dbReference type="InterPro" id="IPR003594">
    <property type="entry name" value="HATPase_dom"/>
</dbReference>
<dbReference type="Pfam" id="PF08447">
    <property type="entry name" value="PAS_3"/>
    <property type="match status" value="2"/>
</dbReference>
<dbReference type="SMR" id="Q8KAU2"/>
<evidence type="ECO:0000256" key="10">
    <source>
        <dbReference type="SAM" id="Coils"/>
    </source>
</evidence>
<reference evidence="13 14" key="1">
    <citation type="journal article" date="2002" name="Proc. Natl. Acad. Sci. U.S.A.">
        <title>The complete genome sequence of Chlorobium tepidum TLS, a photosynthetic, anaerobic, green-sulfur bacterium.</title>
        <authorList>
            <person name="Eisen J.A."/>
            <person name="Nelson K.E."/>
            <person name="Paulsen I.T."/>
            <person name="Heidelberg J.F."/>
            <person name="Wu M."/>
            <person name="Dodson R.J."/>
            <person name="Deboy R."/>
            <person name="Gwinn M.L."/>
            <person name="Nelson W.C."/>
            <person name="Haft D.H."/>
            <person name="Hickey E.K."/>
            <person name="Peterson J.D."/>
            <person name="Durkin A.S."/>
            <person name="Kolonay J.L."/>
            <person name="Yang F."/>
            <person name="Holt I."/>
            <person name="Umayam L.A."/>
            <person name="Mason T."/>
            <person name="Brenner M."/>
            <person name="Shea T.P."/>
            <person name="Parksey D."/>
            <person name="Nierman W.C."/>
            <person name="Feldblyum T.V."/>
            <person name="Hansen C.L."/>
            <person name="Craven M.B."/>
            <person name="Radune D."/>
            <person name="Vamathevan J."/>
            <person name="Khouri H."/>
            <person name="White O."/>
            <person name="Gruber T.M."/>
            <person name="Ketchum K.A."/>
            <person name="Venter J.C."/>
            <person name="Tettelin H."/>
            <person name="Bryant D.A."/>
            <person name="Fraser C.M."/>
        </authorList>
    </citation>
    <scope>NUCLEOTIDE SEQUENCE [LARGE SCALE GENOMIC DNA]</scope>
    <source>
        <strain evidence="14">ATCC 49652 / DSM 12025 / NBRC 103806 / TLS</strain>
    </source>
</reference>
<evidence type="ECO:0000256" key="5">
    <source>
        <dbReference type="ARBA" id="ARBA00022741"/>
    </source>
</evidence>
<dbReference type="eggNOG" id="COG2204">
    <property type="taxonomic scope" value="Bacteria"/>
</dbReference>
<dbReference type="PROSITE" id="PS50109">
    <property type="entry name" value="HIS_KIN"/>
    <property type="match status" value="1"/>
</dbReference>
<dbReference type="InterPro" id="IPR004358">
    <property type="entry name" value="Sig_transdc_His_kin-like_C"/>
</dbReference>
<dbReference type="GO" id="GO:0005524">
    <property type="term" value="F:ATP binding"/>
    <property type="evidence" value="ECO:0007669"/>
    <property type="project" value="UniProtKB-KW"/>
</dbReference>
<evidence type="ECO:0000256" key="4">
    <source>
        <dbReference type="ARBA" id="ARBA00022679"/>
    </source>
</evidence>
<dbReference type="InterPro" id="IPR013655">
    <property type="entry name" value="PAS_fold_3"/>
</dbReference>
<evidence type="ECO:0000256" key="7">
    <source>
        <dbReference type="ARBA" id="ARBA00022840"/>
    </source>
</evidence>
<dbReference type="Pfam" id="PF00072">
    <property type="entry name" value="Response_reg"/>
    <property type="match status" value="1"/>
</dbReference>
<dbReference type="CDD" id="cd00130">
    <property type="entry name" value="PAS"/>
    <property type="match status" value="2"/>
</dbReference>
<dbReference type="PDB" id="3ICY">
    <property type="method" value="X-ray"/>
    <property type="resolution" value="2.68 A"/>
    <property type="chains" value="A/B=160-274"/>
</dbReference>
<comment type="catalytic activity">
    <reaction evidence="1">
        <text>ATP + protein L-histidine = ADP + protein N-phospho-L-histidine.</text>
        <dbReference type="EC" id="2.7.13.3"/>
    </reaction>
</comment>
<keyword evidence="15" id="KW-0002">3D-structure</keyword>
<feature type="coiled-coil region" evidence="10">
    <location>
        <begin position="6"/>
        <end position="33"/>
    </location>
</feature>
<sequence>MLKGSIEALEKKIAMLENRASIAEQKADALKTALESARAGYWEWNVENGTILIDRQWAVISGYNSADFDMLTMEQWRELCHPADLGVVTKSIEELLDGSMERLELELRVRHKNGEWIRVLDCGKVTGRSKNGKPSCLTGSRQALASLHDKPESPVKNVPEELQALVDNIPAAIYHLDVSGQATIRFRPPAFLKTLVSEHAGTTRLNTLSMIHHDDRHMLSNAYSKLREAKHSLTLVYRIVTPEGKLHWIEDHMRSSFSDDGLFSGIDGILCEVTDRIARLEKTRKLESQLSKSQRLETIGTLAGGIAHDFNNILTPILGYAEMGLSSIDEDDPIHEYFAEIMQAAERAQKLVSQILTFSKAEEGKTAPVSIQEVIDEVIRLMRPSLPSSVSIEEDIDSSCHKVIADPAQMHQVVVNLCTNALHAMEQTGGVLKIVLREVSTGNGMPPIAPELPDGNYAELIISDTGTGMDSRAIERIFEPFFTTKSVEKGSGLGLSVVHGIVTGANGHISVESTQGKGSAFHVWLPVIKSNTPDRLEQNPLLAKYAASVLFIDDEPATVNLVTIMMTKLGYNIRAENSPVEALKFFREQPDQFDLVITDLTMPEMTGIQLSSEIHKIAPSIPVILMTGYGKMIDHDMPLRHYGINHLLKKPLKLAHLALAVKEVLSSTTNLLTEI</sequence>
<dbReference type="InterPro" id="IPR001789">
    <property type="entry name" value="Sig_transdc_resp-reg_receiver"/>
</dbReference>
<dbReference type="SMART" id="SM00388">
    <property type="entry name" value="HisKA"/>
    <property type="match status" value="1"/>
</dbReference>
<dbReference type="InterPro" id="IPR011006">
    <property type="entry name" value="CheY-like_superfamily"/>
</dbReference>
<dbReference type="PROSITE" id="PS50110">
    <property type="entry name" value="RESPONSE_REGULATORY"/>
    <property type="match status" value="1"/>
</dbReference>
<evidence type="ECO:0000256" key="1">
    <source>
        <dbReference type="ARBA" id="ARBA00000085"/>
    </source>
</evidence>
<dbReference type="PANTHER" id="PTHR43065:SF46">
    <property type="entry name" value="C4-DICARBOXYLATE TRANSPORT SENSOR PROTEIN DCTB"/>
    <property type="match status" value="1"/>
</dbReference>
<feature type="domain" description="Response regulatory" evidence="12">
    <location>
        <begin position="548"/>
        <end position="665"/>
    </location>
</feature>
<evidence type="ECO:0000313" key="13">
    <source>
        <dbReference type="EMBL" id="AAM73277.1"/>
    </source>
</evidence>
<evidence type="ECO:0000256" key="8">
    <source>
        <dbReference type="ARBA" id="ARBA00023012"/>
    </source>
</evidence>
<dbReference type="InterPro" id="IPR000014">
    <property type="entry name" value="PAS"/>
</dbReference>
<dbReference type="EnsemblBacteria" id="AAM73277">
    <property type="protein sequence ID" value="AAM73277"/>
    <property type="gene ID" value="CT2060"/>
</dbReference>
<dbReference type="CDD" id="cd00156">
    <property type="entry name" value="REC"/>
    <property type="match status" value="1"/>
</dbReference>
<keyword evidence="14" id="KW-1185">Reference proteome</keyword>
<dbReference type="Gene3D" id="3.30.450.20">
    <property type="entry name" value="PAS domain"/>
    <property type="match status" value="2"/>
</dbReference>
<dbReference type="EMBL" id="AE006470">
    <property type="protein sequence ID" value="AAM73277.1"/>
    <property type="molecule type" value="Genomic_DNA"/>
</dbReference>
<dbReference type="InterPro" id="IPR035965">
    <property type="entry name" value="PAS-like_dom_sf"/>
</dbReference>
<keyword evidence="10" id="KW-0175">Coiled coil</keyword>
<dbReference type="Gene3D" id="3.30.565.10">
    <property type="entry name" value="Histidine kinase-like ATPase, C-terminal domain"/>
    <property type="match status" value="1"/>
</dbReference>
<dbReference type="Gene3D" id="3.40.50.2300">
    <property type="match status" value="1"/>
</dbReference>
<dbReference type="Pfam" id="PF02518">
    <property type="entry name" value="HATPase_c"/>
    <property type="match status" value="1"/>
</dbReference>
<dbReference type="STRING" id="194439.CT2060"/>
<dbReference type="GO" id="GO:0000155">
    <property type="term" value="F:phosphorelay sensor kinase activity"/>
    <property type="evidence" value="ECO:0007669"/>
    <property type="project" value="InterPro"/>
</dbReference>
<dbReference type="SUPFAM" id="SSF52172">
    <property type="entry name" value="CheY-like"/>
    <property type="match status" value="1"/>
</dbReference>
<dbReference type="KEGG" id="cte:CT2060"/>
<dbReference type="InterPro" id="IPR003661">
    <property type="entry name" value="HisK_dim/P_dom"/>
</dbReference>
<evidence type="ECO:0000313" key="14">
    <source>
        <dbReference type="Proteomes" id="UP000001007"/>
    </source>
</evidence>